<protein>
    <submittedName>
        <fullName evidence="10">Amino acid ABC transporter permease</fullName>
    </submittedName>
</protein>
<feature type="transmembrane region" description="Helical" evidence="8">
    <location>
        <begin position="20"/>
        <end position="42"/>
    </location>
</feature>
<dbReference type="InterPro" id="IPR035906">
    <property type="entry name" value="MetI-like_sf"/>
</dbReference>
<keyword evidence="3 8" id="KW-0813">Transport</keyword>
<reference evidence="10" key="1">
    <citation type="journal article" date="2014" name="Int. J. Syst. Evol. Microbiol.">
        <title>Complete genome sequence of Corynebacterium casei LMG S-19264T (=DSM 44701T), isolated from a smear-ripened cheese.</title>
        <authorList>
            <consortium name="US DOE Joint Genome Institute (JGI-PGF)"/>
            <person name="Walter F."/>
            <person name="Albersmeier A."/>
            <person name="Kalinowski J."/>
            <person name="Ruckert C."/>
        </authorList>
    </citation>
    <scope>NUCLEOTIDE SEQUENCE</scope>
    <source>
        <strain evidence="10">CCM 7897</strain>
    </source>
</reference>
<name>A0A917FBS2_9HYPH</name>
<evidence type="ECO:0000256" key="1">
    <source>
        <dbReference type="ARBA" id="ARBA00004429"/>
    </source>
</evidence>
<dbReference type="GO" id="GO:0006865">
    <property type="term" value="P:amino acid transport"/>
    <property type="evidence" value="ECO:0007669"/>
    <property type="project" value="TreeGrafter"/>
</dbReference>
<dbReference type="InterPro" id="IPR000515">
    <property type="entry name" value="MetI-like"/>
</dbReference>
<evidence type="ECO:0000256" key="4">
    <source>
        <dbReference type="ARBA" id="ARBA00022475"/>
    </source>
</evidence>
<reference evidence="10" key="2">
    <citation type="submission" date="2020-09" db="EMBL/GenBank/DDBJ databases">
        <authorList>
            <person name="Sun Q."/>
            <person name="Sedlacek I."/>
        </authorList>
    </citation>
    <scope>NUCLEOTIDE SEQUENCE</scope>
    <source>
        <strain evidence="10">CCM 7897</strain>
    </source>
</reference>
<evidence type="ECO:0000259" key="9">
    <source>
        <dbReference type="PROSITE" id="PS50928"/>
    </source>
</evidence>
<dbReference type="CDD" id="cd06261">
    <property type="entry name" value="TM_PBP2"/>
    <property type="match status" value="1"/>
</dbReference>
<feature type="transmembrane region" description="Helical" evidence="8">
    <location>
        <begin position="54"/>
        <end position="77"/>
    </location>
</feature>
<evidence type="ECO:0000256" key="5">
    <source>
        <dbReference type="ARBA" id="ARBA00022692"/>
    </source>
</evidence>
<dbReference type="AlphaFoldDB" id="A0A917FBS2"/>
<dbReference type="SUPFAM" id="SSF161098">
    <property type="entry name" value="MetI-like"/>
    <property type="match status" value="1"/>
</dbReference>
<evidence type="ECO:0000256" key="8">
    <source>
        <dbReference type="RuleBase" id="RU363032"/>
    </source>
</evidence>
<dbReference type="Gene3D" id="1.10.3720.10">
    <property type="entry name" value="MetI-like"/>
    <property type="match status" value="1"/>
</dbReference>
<feature type="domain" description="ABC transmembrane type-1" evidence="9">
    <location>
        <begin position="18"/>
        <end position="206"/>
    </location>
</feature>
<dbReference type="Pfam" id="PF00528">
    <property type="entry name" value="BPD_transp_1"/>
    <property type="match status" value="1"/>
</dbReference>
<dbReference type="InterPro" id="IPR010065">
    <property type="entry name" value="AA_ABC_transptr_permease_3TM"/>
</dbReference>
<comment type="similarity">
    <text evidence="2">Belongs to the binding-protein-dependent transport system permease family. HisMQ subfamily.</text>
</comment>
<evidence type="ECO:0000256" key="2">
    <source>
        <dbReference type="ARBA" id="ARBA00010072"/>
    </source>
</evidence>
<evidence type="ECO:0000256" key="3">
    <source>
        <dbReference type="ARBA" id="ARBA00022448"/>
    </source>
</evidence>
<organism evidence="10 11">
    <name type="scientific">Azorhizobium oxalatiphilum</name>
    <dbReference type="NCBI Taxonomy" id="980631"/>
    <lineage>
        <taxon>Bacteria</taxon>
        <taxon>Pseudomonadati</taxon>
        <taxon>Pseudomonadota</taxon>
        <taxon>Alphaproteobacteria</taxon>
        <taxon>Hyphomicrobiales</taxon>
        <taxon>Xanthobacteraceae</taxon>
        <taxon>Azorhizobium</taxon>
    </lineage>
</organism>
<evidence type="ECO:0000256" key="6">
    <source>
        <dbReference type="ARBA" id="ARBA00022989"/>
    </source>
</evidence>
<comment type="subcellular location">
    <subcellularLocation>
        <location evidence="1">Cell inner membrane</location>
        <topology evidence="1">Multi-pass membrane protein</topology>
    </subcellularLocation>
    <subcellularLocation>
        <location evidence="8">Cell membrane</location>
        <topology evidence="8">Multi-pass membrane protein</topology>
    </subcellularLocation>
</comment>
<feature type="transmembrane region" description="Helical" evidence="8">
    <location>
        <begin position="83"/>
        <end position="106"/>
    </location>
</feature>
<feature type="transmembrane region" description="Helical" evidence="8">
    <location>
        <begin position="185"/>
        <end position="203"/>
    </location>
</feature>
<dbReference type="PANTHER" id="PTHR30614">
    <property type="entry name" value="MEMBRANE COMPONENT OF AMINO ACID ABC TRANSPORTER"/>
    <property type="match status" value="1"/>
</dbReference>
<evidence type="ECO:0000313" key="10">
    <source>
        <dbReference type="EMBL" id="GGF62931.1"/>
    </source>
</evidence>
<dbReference type="EMBL" id="BMCT01000002">
    <property type="protein sequence ID" value="GGF62931.1"/>
    <property type="molecule type" value="Genomic_DNA"/>
</dbReference>
<dbReference type="InterPro" id="IPR043429">
    <property type="entry name" value="ArtM/GltK/GlnP/TcyL/YhdX-like"/>
</dbReference>
<dbReference type="NCBIfam" id="TIGR01726">
    <property type="entry name" value="HEQRo_perm_3TM"/>
    <property type="match status" value="1"/>
</dbReference>
<keyword evidence="4" id="KW-1003">Cell membrane</keyword>
<dbReference type="Proteomes" id="UP000606044">
    <property type="component" value="Unassembled WGS sequence"/>
</dbReference>
<evidence type="ECO:0000256" key="7">
    <source>
        <dbReference type="ARBA" id="ARBA00023136"/>
    </source>
</evidence>
<dbReference type="GO" id="GO:0043190">
    <property type="term" value="C:ATP-binding cassette (ABC) transporter complex"/>
    <property type="evidence" value="ECO:0007669"/>
    <property type="project" value="InterPro"/>
</dbReference>
<dbReference type="PROSITE" id="PS50928">
    <property type="entry name" value="ABC_TM1"/>
    <property type="match status" value="1"/>
</dbReference>
<keyword evidence="5 8" id="KW-0812">Transmembrane</keyword>
<sequence length="218" mass="23812">MLAQPFTLAHVGYMLNGVLWTLALSALAFVFGGIAGFGVMLLRISRFRAVRIASLVVVQIVQGIPLLVILFAVYFGLGIFGFQVAPIIAAGVAMMIYSAAFLAEIWRGCVEAVPRTQFEAAECLALTRWEALRKVILPQAFRLAIPPTVGFMVQVVKSTSLASVVGFVELTRAAQIINNSTFQSFLVFGIAGAFYFAICWPLSAWSRTLERKLHVGRH</sequence>
<gene>
    <name evidence="10" type="ORF">GCM10007301_23360</name>
</gene>
<keyword evidence="6 8" id="KW-1133">Transmembrane helix</keyword>
<accession>A0A917FBS2</accession>
<proteinExistence type="inferred from homology"/>
<keyword evidence="11" id="KW-1185">Reference proteome</keyword>
<comment type="caution">
    <text evidence="10">The sequence shown here is derived from an EMBL/GenBank/DDBJ whole genome shotgun (WGS) entry which is preliminary data.</text>
</comment>
<dbReference type="RefSeq" id="WP_188578589.1">
    <property type="nucleotide sequence ID" value="NZ_BMCT01000002.1"/>
</dbReference>
<dbReference type="GO" id="GO:0022857">
    <property type="term" value="F:transmembrane transporter activity"/>
    <property type="evidence" value="ECO:0007669"/>
    <property type="project" value="InterPro"/>
</dbReference>
<keyword evidence="7 8" id="KW-0472">Membrane</keyword>
<dbReference type="PANTHER" id="PTHR30614:SF34">
    <property type="entry name" value="BLR6398 PROTEIN"/>
    <property type="match status" value="1"/>
</dbReference>
<evidence type="ECO:0000313" key="11">
    <source>
        <dbReference type="Proteomes" id="UP000606044"/>
    </source>
</evidence>